<dbReference type="OrthoDB" id="1440774at2"/>
<dbReference type="Pfam" id="PF09697">
    <property type="entry name" value="Porph_ging"/>
    <property type="match status" value="1"/>
</dbReference>
<reference evidence="1 2" key="1">
    <citation type="submission" date="2018-06" db="EMBL/GenBank/DDBJ databases">
        <title>Flavobacterium tibetense sp. nov., isolated from a wetland YonghuCo on Tibetan Plateau.</title>
        <authorList>
            <person name="Xing P."/>
            <person name="Phurbu D."/>
            <person name="Lu H."/>
        </authorList>
    </citation>
    <scope>NUCLEOTIDE SEQUENCE [LARGE SCALE GENOMIC DNA]</scope>
    <source>
        <strain evidence="1 2">YH5</strain>
    </source>
</reference>
<evidence type="ECO:0000313" key="2">
    <source>
        <dbReference type="Proteomes" id="UP000253319"/>
    </source>
</evidence>
<dbReference type="EMBL" id="QLST01000004">
    <property type="protein sequence ID" value="RBA28935.1"/>
    <property type="molecule type" value="Genomic_DNA"/>
</dbReference>
<comment type="caution">
    <text evidence="1">The sequence shown here is derived from an EMBL/GenBank/DDBJ whole genome shotgun (WGS) entry which is preliminary data.</text>
</comment>
<proteinExistence type="predicted"/>
<gene>
    <name evidence="1" type="ORF">DPN68_04000</name>
</gene>
<name>A0A365P336_9FLAO</name>
<dbReference type="Proteomes" id="UP000253319">
    <property type="component" value="Unassembled WGS sequence"/>
</dbReference>
<sequence length="240" mass="28093">MKSYNLIIILYLFSLSVFSQKLEFTYGKITTPNEEELNNLKDITIKNNIIDMNKSFELVEYQLLINENIASFMYIEKVNTPNFNKRAITMGGGDGTRYYDNKKSNVIHKTELLGDIYFVKKRIDHYNWEITKESKIISGFLCYKAKTSFPFDDFRGKGIIELIAWFCPEFPYPYGPDIFYGLPGLVFEANQKNSKIKFYLKKIQKFNSMPDIKIPTEKTISEEEMTTIFNKAMEDLVNQN</sequence>
<accession>A0A365P336</accession>
<dbReference type="NCBIfam" id="TIGR01200">
    <property type="entry name" value="GLPGLI"/>
    <property type="match status" value="1"/>
</dbReference>
<organism evidence="1 2">
    <name type="scientific">Flavobacterium tibetense</name>
    <dbReference type="NCBI Taxonomy" id="2233533"/>
    <lineage>
        <taxon>Bacteria</taxon>
        <taxon>Pseudomonadati</taxon>
        <taxon>Bacteroidota</taxon>
        <taxon>Flavobacteriia</taxon>
        <taxon>Flavobacteriales</taxon>
        <taxon>Flavobacteriaceae</taxon>
        <taxon>Flavobacterium</taxon>
    </lineage>
</organism>
<evidence type="ECO:0008006" key="3">
    <source>
        <dbReference type="Google" id="ProtNLM"/>
    </source>
</evidence>
<evidence type="ECO:0000313" key="1">
    <source>
        <dbReference type="EMBL" id="RBA28935.1"/>
    </source>
</evidence>
<dbReference type="RefSeq" id="WP_113988365.1">
    <property type="nucleotide sequence ID" value="NZ_QLST01000004.1"/>
</dbReference>
<dbReference type="AlphaFoldDB" id="A0A365P336"/>
<dbReference type="InterPro" id="IPR005901">
    <property type="entry name" value="GLPGLI"/>
</dbReference>
<protein>
    <recommendedName>
        <fullName evidence="3">GLPGLI family protein</fullName>
    </recommendedName>
</protein>
<keyword evidence="2" id="KW-1185">Reference proteome</keyword>